<protein>
    <submittedName>
        <fullName evidence="12">Matrixin-domain-containing protein</fullName>
    </submittedName>
</protein>
<comment type="cofactor">
    <cofactor evidence="9">
        <name>Ca(2+)</name>
        <dbReference type="ChEBI" id="CHEBI:29108"/>
    </cofactor>
    <text evidence="9">Can bind about 5 Ca(2+) ions per subunit.</text>
</comment>
<dbReference type="GO" id="GO:0030574">
    <property type="term" value="P:collagen catabolic process"/>
    <property type="evidence" value="ECO:0007669"/>
    <property type="project" value="TreeGrafter"/>
</dbReference>
<keyword evidence="13" id="KW-1185">Reference proteome</keyword>
<dbReference type="GO" id="GO:0006508">
    <property type="term" value="P:proteolysis"/>
    <property type="evidence" value="ECO:0007669"/>
    <property type="project" value="UniProtKB-KW"/>
</dbReference>
<feature type="binding site" evidence="9">
    <location>
        <position position="218"/>
    </location>
    <ligand>
        <name>Zn(2+)</name>
        <dbReference type="ChEBI" id="CHEBI:29105"/>
        <label>2</label>
        <note>catalytic</note>
    </ligand>
</feature>
<evidence type="ECO:0000259" key="11">
    <source>
        <dbReference type="SMART" id="SM00235"/>
    </source>
</evidence>
<evidence type="ECO:0000256" key="8">
    <source>
        <dbReference type="PIRSR" id="PIRSR621190-1"/>
    </source>
</evidence>
<dbReference type="GO" id="GO:0030198">
    <property type="term" value="P:extracellular matrix organization"/>
    <property type="evidence" value="ECO:0007669"/>
    <property type="project" value="TreeGrafter"/>
</dbReference>
<dbReference type="Pfam" id="PF00413">
    <property type="entry name" value="Peptidase_M10"/>
    <property type="match status" value="1"/>
</dbReference>
<keyword evidence="7" id="KW-0482">Metalloprotease</keyword>
<dbReference type="GO" id="GO:0031012">
    <property type="term" value="C:extracellular matrix"/>
    <property type="evidence" value="ECO:0007669"/>
    <property type="project" value="InterPro"/>
</dbReference>
<feature type="binding site" description="in inhibited form" evidence="9">
    <location>
        <position position="77"/>
    </location>
    <ligand>
        <name>Zn(2+)</name>
        <dbReference type="ChEBI" id="CHEBI:29105"/>
        <label>2</label>
        <note>catalytic</note>
    </ligand>
</feature>
<dbReference type="GeneID" id="80881104"/>
<keyword evidence="9" id="KW-0106">Calcium</keyword>
<evidence type="ECO:0000256" key="1">
    <source>
        <dbReference type="ARBA" id="ARBA00010370"/>
    </source>
</evidence>
<dbReference type="GO" id="GO:0004222">
    <property type="term" value="F:metalloendopeptidase activity"/>
    <property type="evidence" value="ECO:0007669"/>
    <property type="project" value="InterPro"/>
</dbReference>
<gene>
    <name evidence="12" type="ORF">POJ06DRAFT_237126</name>
</gene>
<evidence type="ECO:0000256" key="10">
    <source>
        <dbReference type="SAM" id="MobiDB-lite"/>
    </source>
</evidence>
<keyword evidence="2" id="KW-0645">Protease</keyword>
<feature type="domain" description="Peptidase metallopeptidase" evidence="11">
    <location>
        <begin position="91"/>
        <end position="250"/>
    </location>
</feature>
<name>A0AAD7QT98_9ASCO</name>
<comment type="cofactor">
    <cofactor evidence="9">
        <name>Zn(2+)</name>
        <dbReference type="ChEBI" id="CHEBI:29105"/>
    </cofactor>
    <text evidence="9">Binds 2 Zn(2+) ions per subunit.</text>
</comment>
<dbReference type="SUPFAM" id="SSF47090">
    <property type="entry name" value="PGBD-like"/>
    <property type="match status" value="1"/>
</dbReference>
<feature type="binding site" evidence="9">
    <location>
        <position position="110"/>
    </location>
    <ligand>
        <name>Ca(2+)</name>
        <dbReference type="ChEBI" id="CHEBI:29108"/>
        <label>1</label>
    </ligand>
</feature>
<comment type="caution">
    <text evidence="12">The sequence shown here is derived from an EMBL/GenBank/DDBJ whole genome shotgun (WGS) entry which is preliminary data.</text>
</comment>
<evidence type="ECO:0000256" key="5">
    <source>
        <dbReference type="ARBA" id="ARBA00022801"/>
    </source>
</evidence>
<reference evidence="12" key="1">
    <citation type="submission" date="2023-03" db="EMBL/GenBank/DDBJ databases">
        <title>Near-Complete genome sequence of Lipomyces tetrasporous NRRL Y-64009, an oleaginous yeast capable of growing on lignocellulosic hydrolysates.</title>
        <authorList>
            <consortium name="Lawrence Berkeley National Laboratory"/>
            <person name="Jagtap S.S."/>
            <person name="Liu J.-J."/>
            <person name="Walukiewicz H.E."/>
            <person name="Pangilinan J."/>
            <person name="Lipzen A."/>
            <person name="Ahrendt S."/>
            <person name="Koriabine M."/>
            <person name="Cobaugh K."/>
            <person name="Salamov A."/>
            <person name="Yoshinaga Y."/>
            <person name="Ng V."/>
            <person name="Daum C."/>
            <person name="Grigoriev I.V."/>
            <person name="Slininger P.J."/>
            <person name="Dien B.S."/>
            <person name="Jin Y.-S."/>
            <person name="Rao C.V."/>
        </authorList>
    </citation>
    <scope>NUCLEOTIDE SEQUENCE</scope>
    <source>
        <strain evidence="12">NRRL Y-64009</strain>
    </source>
</reference>
<feature type="binding site" evidence="9">
    <location>
        <position position="190"/>
    </location>
    <ligand>
        <name>Zn(2+)</name>
        <dbReference type="ChEBI" id="CHEBI:29105"/>
        <label>1</label>
    </ligand>
</feature>
<dbReference type="PANTHER" id="PTHR10201:SF291">
    <property type="entry name" value="MATRIX METALLOPROTEINASE 1, ISOFORM C-RELATED"/>
    <property type="match status" value="1"/>
</dbReference>
<evidence type="ECO:0000256" key="6">
    <source>
        <dbReference type="ARBA" id="ARBA00022833"/>
    </source>
</evidence>
<dbReference type="SUPFAM" id="SSF55486">
    <property type="entry name" value="Metalloproteases ('zincins'), catalytic domain"/>
    <property type="match status" value="1"/>
</dbReference>
<dbReference type="Proteomes" id="UP001217417">
    <property type="component" value="Unassembled WGS sequence"/>
</dbReference>
<dbReference type="InterPro" id="IPR006026">
    <property type="entry name" value="Peptidase_Metallo"/>
</dbReference>
<proteinExistence type="inferred from homology"/>
<evidence type="ECO:0000256" key="9">
    <source>
        <dbReference type="PIRSR" id="PIRSR621190-2"/>
    </source>
</evidence>
<dbReference type="PRINTS" id="PR00138">
    <property type="entry name" value="MATRIXIN"/>
</dbReference>
<feature type="binding site" evidence="9">
    <location>
        <position position="188"/>
    </location>
    <ligand>
        <name>Ca(2+)</name>
        <dbReference type="ChEBI" id="CHEBI:29108"/>
        <label>2</label>
    </ligand>
</feature>
<feature type="binding site" evidence="9">
    <location>
        <position position="155"/>
    </location>
    <ligand>
        <name>Zn(2+)</name>
        <dbReference type="ChEBI" id="CHEBI:29105"/>
        <label>1</label>
    </ligand>
</feature>
<dbReference type="RefSeq" id="XP_056044415.1">
    <property type="nucleotide sequence ID" value="XM_056185938.1"/>
</dbReference>
<keyword evidence="4" id="KW-0732">Signal</keyword>
<feature type="binding site" evidence="9">
    <location>
        <position position="192"/>
    </location>
    <ligand>
        <name>Ca(2+)</name>
        <dbReference type="ChEBI" id="CHEBI:29108"/>
        <label>3</label>
    </ligand>
</feature>
<dbReference type="EMBL" id="JARPMG010000004">
    <property type="protein sequence ID" value="KAJ8100965.1"/>
    <property type="molecule type" value="Genomic_DNA"/>
</dbReference>
<feature type="binding site" evidence="9">
    <location>
        <position position="157"/>
    </location>
    <ligand>
        <name>Zn(2+)</name>
        <dbReference type="ChEBI" id="CHEBI:29105"/>
        <label>1</label>
    </ligand>
</feature>
<feature type="binding site" evidence="9">
    <location>
        <position position="170"/>
    </location>
    <ligand>
        <name>Zn(2+)</name>
        <dbReference type="ChEBI" id="CHEBI:29105"/>
        <label>1</label>
    </ligand>
</feature>
<dbReference type="InterPro" id="IPR033739">
    <property type="entry name" value="M10A_MMP"/>
</dbReference>
<feature type="region of interest" description="Disordered" evidence="10">
    <location>
        <begin position="1"/>
        <end position="20"/>
    </location>
</feature>
<feature type="binding site" evidence="9">
    <location>
        <position position="195"/>
    </location>
    <ligand>
        <name>Ca(2+)</name>
        <dbReference type="ChEBI" id="CHEBI:29108"/>
        <label>1</label>
    </ligand>
</feature>
<evidence type="ECO:0000313" key="12">
    <source>
        <dbReference type="EMBL" id="KAJ8100965.1"/>
    </source>
</evidence>
<feature type="active site" evidence="8">
    <location>
        <position position="209"/>
    </location>
</feature>
<dbReference type="CDD" id="cd04278">
    <property type="entry name" value="ZnMc_MMP"/>
    <property type="match status" value="1"/>
</dbReference>
<evidence type="ECO:0000256" key="7">
    <source>
        <dbReference type="ARBA" id="ARBA00023049"/>
    </source>
</evidence>
<feature type="binding site" evidence="9">
    <location>
        <position position="163"/>
    </location>
    <ligand>
        <name>Ca(2+)</name>
        <dbReference type="ChEBI" id="CHEBI:29108"/>
        <label>3</label>
    </ligand>
</feature>
<dbReference type="AlphaFoldDB" id="A0AAD7QT98"/>
<evidence type="ECO:0000313" key="13">
    <source>
        <dbReference type="Proteomes" id="UP001217417"/>
    </source>
</evidence>
<feature type="binding site" evidence="9">
    <location>
        <position position="162"/>
    </location>
    <ligand>
        <name>Ca(2+)</name>
        <dbReference type="ChEBI" id="CHEBI:29108"/>
        <label>3</label>
    </ligand>
</feature>
<evidence type="ECO:0000256" key="3">
    <source>
        <dbReference type="ARBA" id="ARBA00022723"/>
    </source>
</evidence>
<dbReference type="InterPro" id="IPR001818">
    <property type="entry name" value="Pept_M10_metallopeptidase"/>
</dbReference>
<dbReference type="InterPro" id="IPR021190">
    <property type="entry name" value="Pept_M10A"/>
</dbReference>
<dbReference type="Gene3D" id="3.40.390.10">
    <property type="entry name" value="Collagenase (Catalytic Domain)"/>
    <property type="match status" value="1"/>
</dbReference>
<organism evidence="12 13">
    <name type="scientific">Lipomyces tetrasporus</name>
    <dbReference type="NCBI Taxonomy" id="54092"/>
    <lineage>
        <taxon>Eukaryota</taxon>
        <taxon>Fungi</taxon>
        <taxon>Dikarya</taxon>
        <taxon>Ascomycota</taxon>
        <taxon>Saccharomycotina</taxon>
        <taxon>Lipomycetes</taxon>
        <taxon>Lipomycetales</taxon>
        <taxon>Lipomycetaceae</taxon>
        <taxon>Lipomyces</taxon>
    </lineage>
</organism>
<dbReference type="InterPro" id="IPR036365">
    <property type="entry name" value="PGBD-like_sf"/>
</dbReference>
<keyword evidence="3 9" id="KW-0479">Metal-binding</keyword>
<dbReference type="InterPro" id="IPR024079">
    <property type="entry name" value="MetalloPept_cat_dom_sf"/>
</dbReference>
<dbReference type="PANTHER" id="PTHR10201">
    <property type="entry name" value="MATRIX METALLOPROTEINASE"/>
    <property type="match status" value="1"/>
</dbReference>
<keyword evidence="6 9" id="KW-0862">Zinc</keyword>
<keyword evidence="5" id="KW-0378">Hydrolase</keyword>
<dbReference type="SMART" id="SM00235">
    <property type="entry name" value="ZnMc"/>
    <property type="match status" value="1"/>
</dbReference>
<dbReference type="GO" id="GO:0008270">
    <property type="term" value="F:zinc ion binding"/>
    <property type="evidence" value="ECO:0007669"/>
    <property type="project" value="InterPro"/>
</dbReference>
<feature type="binding site" evidence="9">
    <location>
        <position position="208"/>
    </location>
    <ligand>
        <name>Zn(2+)</name>
        <dbReference type="ChEBI" id="CHEBI:29105"/>
        <label>2</label>
        <note>catalytic</note>
    </ligand>
</feature>
<feature type="binding site" evidence="9">
    <location>
        <position position="226"/>
    </location>
    <ligand>
        <name>Zn(2+)</name>
        <dbReference type="ChEBI" id="CHEBI:29105"/>
        <label>2</label>
        <note>catalytic</note>
    </ligand>
</feature>
<feature type="binding site" evidence="9">
    <location>
        <position position="212"/>
    </location>
    <ligand>
        <name>Zn(2+)</name>
        <dbReference type="ChEBI" id="CHEBI:29105"/>
        <label>2</label>
        <note>catalytic</note>
    </ligand>
</feature>
<accession>A0AAD7QT98</accession>
<sequence>MTTTMPAWKPPAAEDVARGSPKAQADLRAFLDRFGYLETAAEPDLRGALRKLQGFAHVHSTGNFDDETADLMRTPRCGLPDGLGLAELSAGQKRWNKETITYCFDSFSTDMAPEKAADIVSEAFDKWSAVSPLSFIQVDRDKDADIRIGWAHGEHGDGNPFDGIGKVLAHAYFPPPTGSHRFDRLAGDAHFDEAERWTTNLLESVAVHEFGHSLGLEHSDVPNSVMYPFANGVTALTAADIAAIRKVYGPRKRTS</sequence>
<evidence type="ECO:0000256" key="4">
    <source>
        <dbReference type="ARBA" id="ARBA00022729"/>
    </source>
</evidence>
<comment type="similarity">
    <text evidence="1">Belongs to the peptidase M10A family.</text>
</comment>
<feature type="binding site" evidence="9">
    <location>
        <position position="145"/>
    </location>
    <ligand>
        <name>Ca(2+)</name>
        <dbReference type="ChEBI" id="CHEBI:29108"/>
        <label>2</label>
    </ligand>
</feature>
<feature type="binding site" evidence="9">
    <location>
        <position position="195"/>
    </location>
    <ligand>
        <name>Ca(2+)</name>
        <dbReference type="ChEBI" id="CHEBI:29108"/>
        <label>3</label>
    </ligand>
</feature>
<evidence type="ECO:0000256" key="2">
    <source>
        <dbReference type="ARBA" id="ARBA00022670"/>
    </source>
</evidence>